<protein>
    <submittedName>
        <fullName evidence="1">Uncharacterized protein</fullName>
    </submittedName>
</protein>
<name>A0ABQ9ZL31_9CRUS</name>
<gene>
    <name evidence="1" type="ORF">OUZ56_026209</name>
</gene>
<reference evidence="1 2" key="1">
    <citation type="journal article" date="2023" name="Nucleic Acids Res.">
        <title>The hologenome of Daphnia magna reveals possible DNA methylation and microbiome-mediated evolution of the host genome.</title>
        <authorList>
            <person name="Chaturvedi A."/>
            <person name="Li X."/>
            <person name="Dhandapani V."/>
            <person name="Marshall H."/>
            <person name="Kissane S."/>
            <person name="Cuenca-Cambronero M."/>
            <person name="Asole G."/>
            <person name="Calvet F."/>
            <person name="Ruiz-Romero M."/>
            <person name="Marangio P."/>
            <person name="Guigo R."/>
            <person name="Rago D."/>
            <person name="Mirbahai L."/>
            <person name="Eastwood N."/>
            <person name="Colbourne J.K."/>
            <person name="Zhou J."/>
            <person name="Mallon E."/>
            <person name="Orsini L."/>
        </authorList>
    </citation>
    <scope>NUCLEOTIDE SEQUENCE [LARGE SCALE GENOMIC DNA]</scope>
    <source>
        <strain evidence="1">LRV0_1</strain>
    </source>
</reference>
<evidence type="ECO:0000313" key="2">
    <source>
        <dbReference type="Proteomes" id="UP001234178"/>
    </source>
</evidence>
<evidence type="ECO:0000313" key="1">
    <source>
        <dbReference type="EMBL" id="KAK4013657.1"/>
    </source>
</evidence>
<dbReference type="Proteomes" id="UP001234178">
    <property type="component" value="Unassembled WGS sequence"/>
</dbReference>
<organism evidence="1 2">
    <name type="scientific">Daphnia magna</name>
    <dbReference type="NCBI Taxonomy" id="35525"/>
    <lineage>
        <taxon>Eukaryota</taxon>
        <taxon>Metazoa</taxon>
        <taxon>Ecdysozoa</taxon>
        <taxon>Arthropoda</taxon>
        <taxon>Crustacea</taxon>
        <taxon>Branchiopoda</taxon>
        <taxon>Diplostraca</taxon>
        <taxon>Cladocera</taxon>
        <taxon>Anomopoda</taxon>
        <taxon>Daphniidae</taxon>
        <taxon>Daphnia</taxon>
    </lineage>
</organism>
<dbReference type="EMBL" id="JAOYFB010000004">
    <property type="protein sequence ID" value="KAK4013657.1"/>
    <property type="molecule type" value="Genomic_DNA"/>
</dbReference>
<keyword evidence="2" id="KW-1185">Reference proteome</keyword>
<comment type="caution">
    <text evidence="1">The sequence shown here is derived from an EMBL/GenBank/DDBJ whole genome shotgun (WGS) entry which is preliminary data.</text>
</comment>
<sequence length="68" mass="7674">MEMKNTGEKKLCELPSRWSALLLEENQMIEDINNGIIMFPQLKLNSLTDTLDDIAFATGTISPLLISY</sequence>
<accession>A0ABQ9ZL31</accession>
<proteinExistence type="predicted"/>